<accession>A0A913Y273</accession>
<organism evidence="1 2">
    <name type="scientific">Exaiptasia diaphana</name>
    <name type="common">Tropical sea anemone</name>
    <name type="synonym">Aiptasia pulchella</name>
    <dbReference type="NCBI Taxonomy" id="2652724"/>
    <lineage>
        <taxon>Eukaryota</taxon>
        <taxon>Metazoa</taxon>
        <taxon>Cnidaria</taxon>
        <taxon>Anthozoa</taxon>
        <taxon>Hexacorallia</taxon>
        <taxon>Actiniaria</taxon>
        <taxon>Aiptasiidae</taxon>
        <taxon>Exaiptasia</taxon>
    </lineage>
</organism>
<keyword evidence="2" id="KW-1185">Reference proteome</keyword>
<dbReference type="OrthoDB" id="5951880at2759"/>
<dbReference type="OMA" id="INTEWIV"/>
<dbReference type="EnsemblMetazoa" id="XM_021057949.2">
    <property type="protein sequence ID" value="XP_020913608.1"/>
    <property type="gene ID" value="LOC110251255"/>
</dbReference>
<name>A0A913Y273_EXADI</name>
<proteinExistence type="predicted"/>
<dbReference type="Proteomes" id="UP000887567">
    <property type="component" value="Unplaced"/>
</dbReference>
<dbReference type="AlphaFoldDB" id="A0A913Y273"/>
<reference evidence="1" key="1">
    <citation type="submission" date="2022-11" db="UniProtKB">
        <authorList>
            <consortium name="EnsemblMetazoa"/>
        </authorList>
    </citation>
    <scope>IDENTIFICATION</scope>
</reference>
<dbReference type="GeneID" id="110251255"/>
<dbReference type="KEGG" id="epa:110251255"/>
<evidence type="ECO:0000313" key="1">
    <source>
        <dbReference type="EnsemblMetazoa" id="XP_020913608.1"/>
    </source>
</evidence>
<protein>
    <submittedName>
        <fullName evidence="1">Uncharacterized protein</fullName>
    </submittedName>
</protein>
<sequence length="281" mass="31814">MMMHCHFRGVLSRFQRKIANVLTKVSFLSSSSNVIPSMNVPEALSCIKNKLDDGNKTHIFIGTGQYYSHKTNERVIALSLGKSNSLETPLEILDAGIPSEDLQKLEKEIGMLSNCSLVSGEVDSVYEEPWSFGFSNNPQFSIFSKFGYCLTVTKLKAGPAFRVYNGPLCEEIYLRNIQDIQVRLSEQPWEERKLEVKLKDGEILTVVEDLRPNGSVDLGELMVSTEWMVKAAGHMCLFARVVGNCKDVLLKLPNPLRAENNPWIELRNKTWIERVEDKKDI</sequence>
<evidence type="ECO:0000313" key="2">
    <source>
        <dbReference type="Proteomes" id="UP000887567"/>
    </source>
</evidence>
<dbReference type="RefSeq" id="XP_020913608.1">
    <property type="nucleotide sequence ID" value="XM_021057949.2"/>
</dbReference>